<sequence>MKRYIFDNTKLSDWLKEIIRVADRVLAPVKDGEKVYFRPISSPRETDYDSVTSSESAKESVFPRTETLFRFKKAGRDTILSEVPTDDYLQTVLWRARPCDAVGLKSLDAIFNWDFKDKIYNCRRANLTIVSFSCQKADEYCFCTSVGGGPGNTEGTDILVTVLDKNKALAEVMTEKGEKLIALCPDLFTPATTDVDKSSALAEVPARFTREQIHEHLQHAFESEVWKQQSARCIGCGACAFVCPTCACFDIQDAKSGREGKRVRCWDSCGFSLFTRHTSGYNPRPTQSTRWRQRLLHKFSYMPDRLNVFGCTGCGRCSRACPVDMNLAEHLYSIANINYER</sequence>
<dbReference type="PANTHER" id="PTHR40447">
    <property type="entry name" value="ANAEROBIC SULFITE REDUCTASE SUBUNIT A"/>
    <property type="match status" value="1"/>
</dbReference>
<dbReference type="Proteomes" id="UP001204015">
    <property type="component" value="Unassembled WGS sequence"/>
</dbReference>
<dbReference type="InterPro" id="IPR017900">
    <property type="entry name" value="4Fe4S_Fe_S_CS"/>
</dbReference>
<dbReference type="SUPFAM" id="SSF46548">
    <property type="entry name" value="alpha-helical ferredoxin"/>
    <property type="match status" value="1"/>
</dbReference>
<feature type="domain" description="4Fe-4S ferredoxin-type" evidence="4">
    <location>
        <begin position="302"/>
        <end position="331"/>
    </location>
</feature>
<keyword evidence="3" id="KW-0411">Iron-sulfur</keyword>
<dbReference type="RefSeq" id="WP_252759635.1">
    <property type="nucleotide sequence ID" value="NZ_JAMXLY010000001.1"/>
</dbReference>
<organism evidence="5 6">
    <name type="scientific">Segatella cerevisiae</name>
    <dbReference type="NCBI Taxonomy" id="2053716"/>
    <lineage>
        <taxon>Bacteria</taxon>
        <taxon>Pseudomonadati</taxon>
        <taxon>Bacteroidota</taxon>
        <taxon>Bacteroidia</taxon>
        <taxon>Bacteroidales</taxon>
        <taxon>Prevotellaceae</taxon>
        <taxon>Segatella</taxon>
    </lineage>
</organism>
<dbReference type="PANTHER" id="PTHR40447:SF1">
    <property type="entry name" value="ANAEROBIC SULFITE REDUCTASE SUBUNIT A"/>
    <property type="match status" value="1"/>
</dbReference>
<keyword evidence="1" id="KW-0479">Metal-binding</keyword>
<dbReference type="EMBL" id="JAMXLY010000001">
    <property type="protein sequence ID" value="MCO6024273.1"/>
    <property type="molecule type" value="Genomic_DNA"/>
</dbReference>
<accession>A0ABT1BVK4</accession>
<evidence type="ECO:0000256" key="1">
    <source>
        <dbReference type="ARBA" id="ARBA00022723"/>
    </source>
</evidence>
<dbReference type="InterPro" id="IPR017896">
    <property type="entry name" value="4Fe4S_Fe-S-bd"/>
</dbReference>
<dbReference type="PROSITE" id="PS00198">
    <property type="entry name" value="4FE4S_FER_1"/>
    <property type="match status" value="2"/>
</dbReference>
<evidence type="ECO:0000313" key="5">
    <source>
        <dbReference type="EMBL" id="MCO6024273.1"/>
    </source>
</evidence>
<evidence type="ECO:0000259" key="4">
    <source>
        <dbReference type="PROSITE" id="PS51379"/>
    </source>
</evidence>
<evidence type="ECO:0000256" key="3">
    <source>
        <dbReference type="ARBA" id="ARBA00023014"/>
    </source>
</evidence>
<dbReference type="PROSITE" id="PS51379">
    <property type="entry name" value="4FE4S_FER_2"/>
    <property type="match status" value="2"/>
</dbReference>
<gene>
    <name evidence="5" type="ORF">NG821_00160</name>
</gene>
<name>A0ABT1BVK4_9BACT</name>
<comment type="caution">
    <text evidence="5">The sequence shown here is derived from an EMBL/GenBank/DDBJ whole genome shotgun (WGS) entry which is preliminary data.</text>
</comment>
<keyword evidence="2" id="KW-0408">Iron</keyword>
<feature type="domain" description="4Fe-4S ferredoxin-type" evidence="4">
    <location>
        <begin position="223"/>
        <end position="254"/>
    </location>
</feature>
<reference evidence="5 6" key="1">
    <citation type="submission" date="2022-06" db="EMBL/GenBank/DDBJ databases">
        <title>A taxonomic note on the genus Prevotella: Description of four novel genera and emended description of the genera Hallella and Xylanibacter.</title>
        <authorList>
            <person name="Hitch T.C.A."/>
        </authorList>
    </citation>
    <scope>NUCLEOTIDE SEQUENCE [LARGE SCALE GENOMIC DNA]</scope>
    <source>
        <strain evidence="5 6">DSM 100619</strain>
    </source>
</reference>
<evidence type="ECO:0000313" key="6">
    <source>
        <dbReference type="Proteomes" id="UP001204015"/>
    </source>
</evidence>
<keyword evidence="6" id="KW-1185">Reference proteome</keyword>
<proteinExistence type="predicted"/>
<dbReference type="Gene3D" id="1.10.1060.10">
    <property type="entry name" value="Alpha-helical ferredoxin"/>
    <property type="match status" value="1"/>
</dbReference>
<dbReference type="Pfam" id="PF17179">
    <property type="entry name" value="Fer4_22"/>
    <property type="match status" value="1"/>
</dbReference>
<protein>
    <submittedName>
        <fullName evidence="5">4Fe-4S dicluster domain-containing protein</fullName>
    </submittedName>
</protein>
<evidence type="ECO:0000256" key="2">
    <source>
        <dbReference type="ARBA" id="ARBA00023004"/>
    </source>
</evidence>
<dbReference type="InterPro" id="IPR009051">
    <property type="entry name" value="Helical_ferredxn"/>
</dbReference>